<comment type="catalytic activity">
    <reaction evidence="19">
        <text>UDP-alpha-D-xylose + L-seryl-[protein] = 3-O-(beta-D-xylosyl)-L-seryl-[protein] + UDP + H(+)</text>
        <dbReference type="Rhea" id="RHEA:50192"/>
        <dbReference type="Rhea" id="RHEA-COMP:9863"/>
        <dbReference type="Rhea" id="RHEA-COMP:12567"/>
        <dbReference type="ChEBI" id="CHEBI:15378"/>
        <dbReference type="ChEBI" id="CHEBI:29999"/>
        <dbReference type="ChEBI" id="CHEBI:57632"/>
        <dbReference type="ChEBI" id="CHEBI:58223"/>
        <dbReference type="ChEBI" id="CHEBI:132085"/>
        <dbReference type="EC" id="2.4.2.26"/>
    </reaction>
</comment>
<organism evidence="22 23">
    <name type="scientific">Diacronema lutheri</name>
    <name type="common">Unicellular marine alga</name>
    <name type="synonym">Monochrysis lutheri</name>
    <dbReference type="NCBI Taxonomy" id="2081491"/>
    <lineage>
        <taxon>Eukaryota</taxon>
        <taxon>Haptista</taxon>
        <taxon>Haptophyta</taxon>
        <taxon>Pavlovophyceae</taxon>
        <taxon>Pavlovales</taxon>
        <taxon>Pavlovaceae</taxon>
        <taxon>Diacronema</taxon>
    </lineage>
</organism>
<evidence type="ECO:0000256" key="21">
    <source>
        <dbReference type="SAM" id="SignalP"/>
    </source>
</evidence>
<dbReference type="Pfam" id="PF02485">
    <property type="entry name" value="Branch"/>
    <property type="match status" value="1"/>
</dbReference>
<comment type="pathway">
    <text evidence="4">Glycan metabolism; heparan sulfate biosynthesis.</text>
</comment>
<evidence type="ECO:0000313" key="23">
    <source>
        <dbReference type="Proteomes" id="UP000751190"/>
    </source>
</evidence>
<dbReference type="Proteomes" id="UP000751190">
    <property type="component" value="Unassembled WGS sequence"/>
</dbReference>
<evidence type="ECO:0000256" key="6">
    <source>
        <dbReference type="ARBA" id="ARBA00011972"/>
    </source>
</evidence>
<evidence type="ECO:0000256" key="14">
    <source>
        <dbReference type="ARBA" id="ARBA00023034"/>
    </source>
</evidence>
<keyword evidence="11" id="KW-0256">Endoplasmic reticulum</keyword>
<dbReference type="EC" id="2.4.2.26" evidence="6"/>
<evidence type="ECO:0000256" key="2">
    <source>
        <dbReference type="ARBA" id="ARBA00004648"/>
    </source>
</evidence>
<proteinExistence type="inferred from homology"/>
<dbReference type="PANTHER" id="PTHR46025:SF3">
    <property type="entry name" value="XYLOSYLTRANSFERASE OXT"/>
    <property type="match status" value="1"/>
</dbReference>
<keyword evidence="13" id="KW-1133">Transmembrane helix</keyword>
<dbReference type="GO" id="GO:0046872">
    <property type="term" value="F:metal ion binding"/>
    <property type="evidence" value="ECO:0007669"/>
    <property type="project" value="UniProtKB-KW"/>
</dbReference>
<dbReference type="GO" id="GO:0030158">
    <property type="term" value="F:protein xylosyltransferase activity"/>
    <property type="evidence" value="ECO:0007669"/>
    <property type="project" value="UniProtKB-EC"/>
</dbReference>
<feature type="compositionally biased region" description="Gly residues" evidence="20">
    <location>
        <begin position="471"/>
        <end position="482"/>
    </location>
</feature>
<accession>A0A8J5XPF0</accession>
<dbReference type="InterPro" id="IPR043538">
    <property type="entry name" value="XYLT"/>
</dbReference>
<evidence type="ECO:0000256" key="19">
    <source>
        <dbReference type="ARBA" id="ARBA00047847"/>
    </source>
</evidence>
<keyword evidence="16" id="KW-1015">Disulfide bond</keyword>
<keyword evidence="23" id="KW-1185">Reference proteome</keyword>
<comment type="caution">
    <text evidence="22">The sequence shown here is derived from an EMBL/GenBank/DDBJ whole genome shotgun (WGS) entry which is preliminary data.</text>
</comment>
<evidence type="ECO:0000256" key="12">
    <source>
        <dbReference type="ARBA" id="ARBA00022968"/>
    </source>
</evidence>
<name>A0A8J5XPF0_DIALT</name>
<evidence type="ECO:0000256" key="20">
    <source>
        <dbReference type="SAM" id="MobiDB-lite"/>
    </source>
</evidence>
<dbReference type="GO" id="GO:0000139">
    <property type="term" value="C:Golgi membrane"/>
    <property type="evidence" value="ECO:0007669"/>
    <property type="project" value="UniProtKB-SubCell"/>
</dbReference>
<evidence type="ECO:0000256" key="17">
    <source>
        <dbReference type="ARBA" id="ARBA00023180"/>
    </source>
</evidence>
<dbReference type="InterPro" id="IPR003406">
    <property type="entry name" value="Glyco_trans_14"/>
</dbReference>
<feature type="region of interest" description="Disordered" evidence="20">
    <location>
        <begin position="14"/>
        <end position="33"/>
    </location>
</feature>
<evidence type="ECO:0000256" key="3">
    <source>
        <dbReference type="ARBA" id="ARBA00004840"/>
    </source>
</evidence>
<keyword evidence="14" id="KW-0333">Golgi apparatus</keyword>
<comment type="pathway">
    <text evidence="3">Glycan metabolism; chondroitin sulfate biosynthesis.</text>
</comment>
<keyword evidence="21" id="KW-0732">Signal</keyword>
<evidence type="ECO:0000256" key="11">
    <source>
        <dbReference type="ARBA" id="ARBA00022824"/>
    </source>
</evidence>
<evidence type="ECO:0000256" key="5">
    <source>
        <dbReference type="ARBA" id="ARBA00010195"/>
    </source>
</evidence>
<keyword evidence="17" id="KW-0325">Glycoprotein</keyword>
<gene>
    <name evidence="22" type="ORF">KFE25_005337</name>
</gene>
<keyword evidence="8" id="KW-0808">Transferase</keyword>
<evidence type="ECO:0000256" key="7">
    <source>
        <dbReference type="ARBA" id="ARBA00022676"/>
    </source>
</evidence>
<feature type="signal peptide" evidence="21">
    <location>
        <begin position="1"/>
        <end position="18"/>
    </location>
</feature>
<evidence type="ECO:0000256" key="16">
    <source>
        <dbReference type="ARBA" id="ARBA00023157"/>
    </source>
</evidence>
<dbReference type="AlphaFoldDB" id="A0A8J5XPF0"/>
<feature type="chain" id="PRO_5035204864" description="protein xylosyltransferase" evidence="21">
    <location>
        <begin position="19"/>
        <end position="697"/>
    </location>
</feature>
<sequence>MAAFPAVALLAATAGAGSEPRAPPARGADVEASASVHDAGGWRPRWLDFEDAEVTAGTAFEGCTAAVRAARASPEPREPAVERVAFPAVRAASPLPGGLRAPVFAFFVLLSRPFADETVVRLLHAAQAPRHLWLLHADLKADAGMVERLRTAVEAHANVHLMATRHRVQWGGFSMVDALLDGIATALYGVRGPGWRGFDYLINLSDTDLLLRTEPELSAFFAPFAAARRSFVGVKTKASDSFRWEMHAELRKLTFLQCGGHGFAVLNATAADLFPNHRRCCYGRSGPIIYGRVPFALARLPADAAVLHGSQWVALHADAAAALLTHPAASRIVRGFRHTFLSDEAVVQTALMAAPELRERLINHNLRHIDWPHGYGNPELYWRDAGETHDGGPLMLTAEHAAQLFVSEAIAARKADPTVDGGRLFALWDAWMAHKKALPAADQRASSYAHSPRRTLRAAAAAAAAARARTHGGGGDGGGVADGDGDGDGEEGTEDEEPLALSQPPIGASLVAERADLSHVRVPPGPGELDALVAAGHSAQSAAREIAAREASLQSWVPHYGHVDNVTHYYLDYFEQLRQHEAHGAAAHVARASDGVPMAPAPFVDAPPSLRAAGERLPPLVEPESEDGAPAVPLATVEFADGARCECDGAPCRARHTCCPHLLGQQGSYLCGLSRRARAGAATPPQARPPSGAAAGS</sequence>
<dbReference type="GO" id="GO:0050650">
    <property type="term" value="P:chondroitin sulfate proteoglycan biosynthetic process"/>
    <property type="evidence" value="ECO:0007669"/>
    <property type="project" value="TreeGrafter"/>
</dbReference>
<evidence type="ECO:0000313" key="22">
    <source>
        <dbReference type="EMBL" id="KAG8465767.1"/>
    </source>
</evidence>
<keyword evidence="10" id="KW-0479">Metal-binding</keyword>
<evidence type="ECO:0000256" key="15">
    <source>
        <dbReference type="ARBA" id="ARBA00023136"/>
    </source>
</evidence>
<keyword evidence="9" id="KW-0812">Transmembrane</keyword>
<evidence type="ECO:0000256" key="8">
    <source>
        <dbReference type="ARBA" id="ARBA00022679"/>
    </source>
</evidence>
<keyword evidence="15" id="KW-0472">Membrane</keyword>
<evidence type="ECO:0000256" key="1">
    <source>
        <dbReference type="ARBA" id="ARBA00004323"/>
    </source>
</evidence>
<dbReference type="UniPathway" id="UPA00756"/>
<dbReference type="GO" id="GO:0015012">
    <property type="term" value="P:heparan sulfate proteoglycan biosynthetic process"/>
    <property type="evidence" value="ECO:0007669"/>
    <property type="project" value="UniProtKB-UniPathway"/>
</dbReference>
<dbReference type="UniPathway" id="UPA00755"/>
<evidence type="ECO:0000256" key="18">
    <source>
        <dbReference type="ARBA" id="ARBA00042865"/>
    </source>
</evidence>
<dbReference type="PANTHER" id="PTHR46025">
    <property type="entry name" value="XYLOSYLTRANSFERASE OXT"/>
    <property type="match status" value="1"/>
</dbReference>
<keyword evidence="7" id="KW-0328">Glycosyltransferase</keyword>
<keyword evidence="12" id="KW-0735">Signal-anchor</keyword>
<evidence type="ECO:0000256" key="13">
    <source>
        <dbReference type="ARBA" id="ARBA00022989"/>
    </source>
</evidence>
<dbReference type="EMBL" id="JAGTXO010000009">
    <property type="protein sequence ID" value="KAG8465767.1"/>
    <property type="molecule type" value="Genomic_DNA"/>
</dbReference>
<dbReference type="OrthoDB" id="2019572at2759"/>
<evidence type="ECO:0000256" key="10">
    <source>
        <dbReference type="ARBA" id="ARBA00022723"/>
    </source>
</evidence>
<comment type="similarity">
    <text evidence="5">Belongs to the glycosyltransferase 14 family. XylT subfamily.</text>
</comment>
<evidence type="ECO:0000256" key="9">
    <source>
        <dbReference type="ARBA" id="ARBA00022692"/>
    </source>
</evidence>
<evidence type="ECO:0000256" key="4">
    <source>
        <dbReference type="ARBA" id="ARBA00005093"/>
    </source>
</evidence>
<reference evidence="22" key="1">
    <citation type="submission" date="2021-05" db="EMBL/GenBank/DDBJ databases">
        <title>The genome of the haptophyte Pavlova lutheri (Diacronema luteri, Pavlovales) - a model for lipid biosynthesis in eukaryotic algae.</title>
        <authorList>
            <person name="Hulatt C.J."/>
            <person name="Posewitz M.C."/>
        </authorList>
    </citation>
    <scope>NUCLEOTIDE SEQUENCE</scope>
    <source>
        <strain evidence="22">NIVA-4/92</strain>
    </source>
</reference>
<protein>
    <recommendedName>
        <fullName evidence="6">protein xylosyltransferase</fullName>
        <ecNumber evidence="6">2.4.2.26</ecNumber>
    </recommendedName>
    <alternativeName>
        <fullName evidence="18">Peptide O-xylosyltransferase</fullName>
    </alternativeName>
</protein>
<comment type="subcellular location">
    <subcellularLocation>
        <location evidence="2">Endoplasmic reticulum membrane</location>
        <topology evidence="2">Single-pass type II membrane protein</topology>
    </subcellularLocation>
    <subcellularLocation>
        <location evidence="1">Golgi apparatus membrane</location>
        <topology evidence="1">Single-pass type II membrane protein</topology>
    </subcellularLocation>
</comment>
<dbReference type="GO" id="GO:0005789">
    <property type="term" value="C:endoplasmic reticulum membrane"/>
    <property type="evidence" value="ECO:0007669"/>
    <property type="project" value="UniProtKB-SubCell"/>
</dbReference>
<feature type="compositionally biased region" description="Acidic residues" evidence="20">
    <location>
        <begin position="483"/>
        <end position="498"/>
    </location>
</feature>
<feature type="region of interest" description="Disordered" evidence="20">
    <location>
        <begin position="460"/>
        <end position="502"/>
    </location>
</feature>